<organism evidence="1 3">
    <name type="scientific">Rotaria magnacalcarata</name>
    <dbReference type="NCBI Taxonomy" id="392030"/>
    <lineage>
        <taxon>Eukaryota</taxon>
        <taxon>Metazoa</taxon>
        <taxon>Spiralia</taxon>
        <taxon>Gnathifera</taxon>
        <taxon>Rotifera</taxon>
        <taxon>Eurotatoria</taxon>
        <taxon>Bdelloidea</taxon>
        <taxon>Philodinida</taxon>
        <taxon>Philodinidae</taxon>
        <taxon>Rotaria</taxon>
    </lineage>
</organism>
<sequence length="80" mass="9736">KREHTRGIRNIRHIATDEFNWMLNASFELRYALWRGMISRQDGYDNTGWRVQVNNERFDKLVDEELARMQAEQEKLTDKH</sequence>
<protein>
    <submittedName>
        <fullName evidence="1">Uncharacterized protein</fullName>
    </submittedName>
</protein>
<evidence type="ECO:0000313" key="3">
    <source>
        <dbReference type="Proteomes" id="UP000663866"/>
    </source>
</evidence>
<proteinExistence type="predicted"/>
<name>A0A821I0N7_9BILA</name>
<dbReference type="EMBL" id="CAJOBG010106334">
    <property type="protein sequence ID" value="CAF4723265.1"/>
    <property type="molecule type" value="Genomic_DNA"/>
</dbReference>
<comment type="caution">
    <text evidence="1">The sequence shown here is derived from an EMBL/GenBank/DDBJ whole genome shotgun (WGS) entry which is preliminary data.</text>
</comment>
<dbReference type="AlphaFoldDB" id="A0A821I0N7"/>
<gene>
    <name evidence="1" type="ORF">OVN521_LOCUS48074</name>
    <name evidence="2" type="ORF">OVN521_LOCUS49155</name>
</gene>
<evidence type="ECO:0000313" key="2">
    <source>
        <dbReference type="EMBL" id="CAF4723265.1"/>
    </source>
</evidence>
<feature type="non-terminal residue" evidence="1">
    <location>
        <position position="1"/>
    </location>
</feature>
<reference evidence="1" key="1">
    <citation type="submission" date="2021-02" db="EMBL/GenBank/DDBJ databases">
        <authorList>
            <person name="Nowell W R."/>
        </authorList>
    </citation>
    <scope>NUCLEOTIDE SEQUENCE</scope>
</reference>
<feature type="non-terminal residue" evidence="1">
    <location>
        <position position="80"/>
    </location>
</feature>
<keyword evidence="3" id="KW-1185">Reference proteome</keyword>
<dbReference type="Proteomes" id="UP000663866">
    <property type="component" value="Unassembled WGS sequence"/>
</dbReference>
<evidence type="ECO:0000313" key="1">
    <source>
        <dbReference type="EMBL" id="CAF4691353.1"/>
    </source>
</evidence>
<accession>A0A821I0N7</accession>
<dbReference type="EMBL" id="CAJOBG010098071">
    <property type="protein sequence ID" value="CAF4691353.1"/>
    <property type="molecule type" value="Genomic_DNA"/>
</dbReference>